<dbReference type="Proteomes" id="UP001215280">
    <property type="component" value="Unassembled WGS sequence"/>
</dbReference>
<evidence type="ECO:0000313" key="3">
    <source>
        <dbReference type="Proteomes" id="UP001215280"/>
    </source>
</evidence>
<gene>
    <name evidence="2" type="ORF">DFH07DRAFT_951793</name>
</gene>
<keyword evidence="3" id="KW-1185">Reference proteome</keyword>
<comment type="caution">
    <text evidence="2">The sequence shown here is derived from an EMBL/GenBank/DDBJ whole genome shotgun (WGS) entry which is preliminary data.</text>
</comment>
<dbReference type="AlphaFoldDB" id="A0AAD7K6J9"/>
<accession>A0AAD7K6J9</accession>
<keyword evidence="1" id="KW-0732">Signal</keyword>
<feature type="signal peptide" evidence="1">
    <location>
        <begin position="1"/>
        <end position="27"/>
    </location>
</feature>
<feature type="chain" id="PRO_5042026409" description="Secreted protein" evidence="1">
    <location>
        <begin position="28"/>
        <end position="68"/>
    </location>
</feature>
<organism evidence="2 3">
    <name type="scientific">Mycena maculata</name>
    <dbReference type="NCBI Taxonomy" id="230809"/>
    <lineage>
        <taxon>Eukaryota</taxon>
        <taxon>Fungi</taxon>
        <taxon>Dikarya</taxon>
        <taxon>Basidiomycota</taxon>
        <taxon>Agaricomycotina</taxon>
        <taxon>Agaricomycetes</taxon>
        <taxon>Agaricomycetidae</taxon>
        <taxon>Agaricales</taxon>
        <taxon>Marasmiineae</taxon>
        <taxon>Mycenaceae</taxon>
        <taxon>Mycena</taxon>
    </lineage>
</organism>
<name>A0AAD7K6J9_9AGAR</name>
<evidence type="ECO:0000313" key="2">
    <source>
        <dbReference type="EMBL" id="KAJ7776655.1"/>
    </source>
</evidence>
<proteinExistence type="predicted"/>
<evidence type="ECO:0000256" key="1">
    <source>
        <dbReference type="SAM" id="SignalP"/>
    </source>
</evidence>
<protein>
    <recommendedName>
        <fullName evidence="4">Secreted protein</fullName>
    </recommendedName>
</protein>
<sequence length="68" mass="7777">MPTSAGAVFGACLVLFLISVVDRYLQATCRMERRFSQRTKQLAVVYYFTDEGLATSDSKACNRRLTWY</sequence>
<reference evidence="2" key="1">
    <citation type="submission" date="2023-03" db="EMBL/GenBank/DDBJ databases">
        <title>Massive genome expansion in bonnet fungi (Mycena s.s.) driven by repeated elements and novel gene families across ecological guilds.</title>
        <authorList>
            <consortium name="Lawrence Berkeley National Laboratory"/>
            <person name="Harder C.B."/>
            <person name="Miyauchi S."/>
            <person name="Viragh M."/>
            <person name="Kuo A."/>
            <person name="Thoen E."/>
            <person name="Andreopoulos B."/>
            <person name="Lu D."/>
            <person name="Skrede I."/>
            <person name="Drula E."/>
            <person name="Henrissat B."/>
            <person name="Morin E."/>
            <person name="Kohler A."/>
            <person name="Barry K."/>
            <person name="LaButti K."/>
            <person name="Morin E."/>
            <person name="Salamov A."/>
            <person name="Lipzen A."/>
            <person name="Mereny Z."/>
            <person name="Hegedus B."/>
            <person name="Baldrian P."/>
            <person name="Stursova M."/>
            <person name="Weitz H."/>
            <person name="Taylor A."/>
            <person name="Grigoriev I.V."/>
            <person name="Nagy L.G."/>
            <person name="Martin F."/>
            <person name="Kauserud H."/>
        </authorList>
    </citation>
    <scope>NUCLEOTIDE SEQUENCE</scope>
    <source>
        <strain evidence="2">CBHHK188m</strain>
    </source>
</reference>
<evidence type="ECO:0008006" key="4">
    <source>
        <dbReference type="Google" id="ProtNLM"/>
    </source>
</evidence>
<dbReference type="EMBL" id="JARJLG010000012">
    <property type="protein sequence ID" value="KAJ7776655.1"/>
    <property type="molecule type" value="Genomic_DNA"/>
</dbReference>